<dbReference type="Pfam" id="PF00144">
    <property type="entry name" value="Beta-lactamase"/>
    <property type="match status" value="1"/>
</dbReference>
<organism evidence="4 5">
    <name type="scientific">Lysinibacillus pinottii</name>
    <dbReference type="NCBI Taxonomy" id="2973932"/>
    <lineage>
        <taxon>Bacteria</taxon>
        <taxon>Bacillati</taxon>
        <taxon>Bacillota</taxon>
        <taxon>Bacilli</taxon>
        <taxon>Bacillales</taxon>
        <taxon>Bacillaceae</taxon>
        <taxon>Lysinibacillus</taxon>
    </lineage>
</organism>
<sequence>MLKSYIHSFLNTKEEEFSGNILVVRQGETIYKESFGKANYEWDIPNTAITKFRIGSVTKIFTAIAILILMEEKKLLLHNTVADFIPNFPKGNQITIEHLLTHTSGIGNITDQPDFLLKSYQLQSPDDLINWIASCSFKSLPGKEFNYSNSGYIVLGKILEVISGLSYEEFLKQKILQPLSMLNTGLDSNEAIQKHKASGYELDKNNNIYHASFINMSNTYSAGGLFSTVEDLHLLDDGIKSNSLLTKNITSQMFSSGRFGYGYGWNITKTKKNNMLIFHHGGINGFTSSYLKLLEKNVTIIVLSNMSTLLTSTVANEIVAYLENCN</sequence>
<dbReference type="InterPro" id="IPR050491">
    <property type="entry name" value="AmpC-like"/>
</dbReference>
<evidence type="ECO:0000256" key="2">
    <source>
        <dbReference type="ARBA" id="ARBA00023136"/>
    </source>
</evidence>
<comment type="caution">
    <text evidence="4">The sequence shown here is derived from an EMBL/GenBank/DDBJ whole genome shotgun (WGS) entry which is preliminary data.</text>
</comment>
<comment type="subcellular location">
    <subcellularLocation>
        <location evidence="1">Membrane</location>
    </subcellularLocation>
</comment>
<dbReference type="SUPFAM" id="SSF56601">
    <property type="entry name" value="beta-lactamase/transpeptidase-like"/>
    <property type="match status" value="1"/>
</dbReference>
<dbReference type="InterPro" id="IPR001466">
    <property type="entry name" value="Beta-lactam-related"/>
</dbReference>
<dbReference type="InterPro" id="IPR012338">
    <property type="entry name" value="Beta-lactam/transpept-like"/>
</dbReference>
<reference evidence="4 5" key="1">
    <citation type="submission" date="2022-08" db="EMBL/GenBank/DDBJ databases">
        <title>Lysinibacillus sequencing.</title>
        <authorList>
            <person name="Dunlap C."/>
        </authorList>
    </citation>
    <scope>NUCLEOTIDE SEQUENCE [LARGE SCALE GENOMIC DNA]</scope>
    <source>
        <strain evidence="4 5">PB211</strain>
    </source>
</reference>
<keyword evidence="2" id="KW-0472">Membrane</keyword>
<dbReference type="Proteomes" id="UP001525021">
    <property type="component" value="Unassembled WGS sequence"/>
</dbReference>
<evidence type="ECO:0000256" key="1">
    <source>
        <dbReference type="ARBA" id="ARBA00004370"/>
    </source>
</evidence>
<accession>A0ABT2DVJ2</accession>
<dbReference type="EMBL" id="JANTOO010000024">
    <property type="protein sequence ID" value="MCS1398809.1"/>
    <property type="molecule type" value="Genomic_DNA"/>
</dbReference>
<keyword evidence="5" id="KW-1185">Reference proteome</keyword>
<gene>
    <name evidence="4" type="ORF">NXZ79_22605</name>
</gene>
<protein>
    <submittedName>
        <fullName evidence="4">Beta-lactamase family protein</fullName>
    </submittedName>
</protein>
<feature type="domain" description="Beta-lactamase-related" evidence="3">
    <location>
        <begin position="20"/>
        <end position="307"/>
    </location>
</feature>
<dbReference type="Gene3D" id="3.40.710.10">
    <property type="entry name" value="DD-peptidase/beta-lactamase superfamily"/>
    <property type="match status" value="1"/>
</dbReference>
<evidence type="ECO:0000313" key="4">
    <source>
        <dbReference type="EMBL" id="MCS1398809.1"/>
    </source>
</evidence>
<dbReference type="PANTHER" id="PTHR46825:SF11">
    <property type="entry name" value="PENICILLIN-BINDING PROTEIN 4"/>
    <property type="match status" value="1"/>
</dbReference>
<dbReference type="RefSeq" id="WP_012293508.1">
    <property type="nucleotide sequence ID" value="NZ_JANTOO010000024.1"/>
</dbReference>
<proteinExistence type="predicted"/>
<dbReference type="PANTHER" id="PTHR46825">
    <property type="entry name" value="D-ALANYL-D-ALANINE-CARBOXYPEPTIDASE/ENDOPEPTIDASE AMPH"/>
    <property type="match status" value="1"/>
</dbReference>
<evidence type="ECO:0000259" key="3">
    <source>
        <dbReference type="Pfam" id="PF00144"/>
    </source>
</evidence>
<evidence type="ECO:0000313" key="5">
    <source>
        <dbReference type="Proteomes" id="UP001525021"/>
    </source>
</evidence>
<name>A0ABT2DVJ2_9BACI</name>